<evidence type="ECO:0000313" key="2">
    <source>
        <dbReference type="Proteomes" id="UP001057452"/>
    </source>
</evidence>
<dbReference type="EMBL" id="CM043789">
    <property type="protein sequence ID" value="KAI4827122.1"/>
    <property type="molecule type" value="Genomic_DNA"/>
</dbReference>
<dbReference type="Proteomes" id="UP001057452">
    <property type="component" value="Chromosome 5"/>
</dbReference>
<organism evidence="1 2">
    <name type="scientific">Chaenocephalus aceratus</name>
    <name type="common">Blackfin icefish</name>
    <name type="synonym">Chaenichthys aceratus</name>
    <dbReference type="NCBI Taxonomy" id="36190"/>
    <lineage>
        <taxon>Eukaryota</taxon>
        <taxon>Metazoa</taxon>
        <taxon>Chordata</taxon>
        <taxon>Craniata</taxon>
        <taxon>Vertebrata</taxon>
        <taxon>Euteleostomi</taxon>
        <taxon>Actinopterygii</taxon>
        <taxon>Neopterygii</taxon>
        <taxon>Teleostei</taxon>
        <taxon>Neoteleostei</taxon>
        <taxon>Acanthomorphata</taxon>
        <taxon>Eupercaria</taxon>
        <taxon>Perciformes</taxon>
        <taxon>Notothenioidei</taxon>
        <taxon>Channichthyidae</taxon>
        <taxon>Chaenocephalus</taxon>
    </lineage>
</organism>
<sequence>MYCNLAACYTVIKGGTVGTVLSLPVPAGLSQSSSDKILSSANQSSRPRLHMVGGPDADSLSPTAAPMERDAEIQPPADWTGLFGQLVPILLSHEARRPPGPRGRPRSPRAHRGLSANTLGS</sequence>
<proteinExistence type="predicted"/>
<reference evidence="1" key="1">
    <citation type="submission" date="2022-05" db="EMBL/GenBank/DDBJ databases">
        <title>Chromosome-level genome of Chaenocephalus aceratus.</title>
        <authorList>
            <person name="Park H."/>
        </authorList>
    </citation>
    <scope>NUCLEOTIDE SEQUENCE</scope>
    <source>
        <strain evidence="1">KU_202001</strain>
    </source>
</reference>
<comment type="caution">
    <text evidence="1">The sequence shown here is derived from an EMBL/GenBank/DDBJ whole genome shotgun (WGS) entry which is preliminary data.</text>
</comment>
<accession>A0ACB9XJ63</accession>
<gene>
    <name evidence="1" type="ORF">KUCAC02_030544</name>
</gene>
<protein>
    <submittedName>
        <fullName evidence="1">Uncharacterized protein</fullName>
    </submittedName>
</protein>
<name>A0ACB9XJ63_CHAAC</name>
<evidence type="ECO:0000313" key="1">
    <source>
        <dbReference type="EMBL" id="KAI4827122.1"/>
    </source>
</evidence>
<keyword evidence="2" id="KW-1185">Reference proteome</keyword>